<evidence type="ECO:0000259" key="6">
    <source>
        <dbReference type="Pfam" id="PF00590"/>
    </source>
</evidence>
<name>X1AEN3_9ZZZZ</name>
<dbReference type="FunFam" id="3.30.950.10:FF:000002">
    <property type="entry name" value="Ribosomal RNA small subunit methyltransferase I"/>
    <property type="match status" value="1"/>
</dbReference>
<dbReference type="Gene3D" id="3.40.1010.10">
    <property type="entry name" value="Cobalt-precorrin-4 Transmethylase, Domain 1"/>
    <property type="match status" value="1"/>
</dbReference>
<dbReference type="InterPro" id="IPR014776">
    <property type="entry name" value="4pyrrole_Mease_sub2"/>
</dbReference>
<proteinExistence type="predicted"/>
<comment type="caution">
    <text evidence="7">The sequence shown here is derived from an EMBL/GenBank/DDBJ whole genome shotgun (WGS) entry which is preliminary data.</text>
</comment>
<feature type="domain" description="Tetrapyrrole methylase" evidence="6">
    <location>
        <begin position="33"/>
        <end position="174"/>
    </location>
</feature>
<dbReference type="SUPFAM" id="SSF53790">
    <property type="entry name" value="Tetrapyrrole methylase"/>
    <property type="match status" value="1"/>
</dbReference>
<dbReference type="Pfam" id="PF00590">
    <property type="entry name" value="TP_methylase"/>
    <property type="match status" value="1"/>
</dbReference>
<evidence type="ECO:0000256" key="4">
    <source>
        <dbReference type="ARBA" id="ARBA00022679"/>
    </source>
</evidence>
<keyword evidence="1" id="KW-0963">Cytoplasm</keyword>
<dbReference type="GO" id="GO:0032259">
    <property type="term" value="P:methylation"/>
    <property type="evidence" value="ECO:0007669"/>
    <property type="project" value="UniProtKB-KW"/>
</dbReference>
<evidence type="ECO:0000256" key="5">
    <source>
        <dbReference type="ARBA" id="ARBA00022691"/>
    </source>
</evidence>
<evidence type="ECO:0000256" key="1">
    <source>
        <dbReference type="ARBA" id="ARBA00022490"/>
    </source>
</evidence>
<sequence length="246" mass="27762">MIAAEDTRTIKKLLQKYDILKRNVVSYHDFSKKGRTNYITGKLEAGENIALVSESGTPAIQDPGFELINECIERNITVTVVPGPNAAISALVLSGLPANNFLFIGFLPKAGAKRKNKLSELATFPYTLIFYESPNRVESLTGELIERFGDRRASLVREITKIYEEVIRGNLSDILARIKEKKVKGEVVLVVEGYKKELIRSFSEEDIRKELIRLLKQGISKKSALKITLSRYDIDKQRLYNIATKI</sequence>
<keyword evidence="3" id="KW-0489">Methyltransferase</keyword>
<dbReference type="GO" id="GO:0008168">
    <property type="term" value="F:methyltransferase activity"/>
    <property type="evidence" value="ECO:0007669"/>
    <property type="project" value="UniProtKB-KW"/>
</dbReference>
<organism evidence="7">
    <name type="scientific">marine sediment metagenome</name>
    <dbReference type="NCBI Taxonomy" id="412755"/>
    <lineage>
        <taxon>unclassified sequences</taxon>
        <taxon>metagenomes</taxon>
        <taxon>ecological metagenomes</taxon>
    </lineage>
</organism>
<dbReference type="CDD" id="cd11648">
    <property type="entry name" value="RsmI"/>
    <property type="match status" value="1"/>
</dbReference>
<evidence type="ECO:0000256" key="2">
    <source>
        <dbReference type="ARBA" id="ARBA00022552"/>
    </source>
</evidence>
<keyword evidence="5" id="KW-0949">S-adenosyl-L-methionine</keyword>
<dbReference type="GO" id="GO:0006364">
    <property type="term" value="P:rRNA processing"/>
    <property type="evidence" value="ECO:0007669"/>
    <property type="project" value="UniProtKB-KW"/>
</dbReference>
<dbReference type="AlphaFoldDB" id="X1AEN3"/>
<evidence type="ECO:0000256" key="3">
    <source>
        <dbReference type="ARBA" id="ARBA00022603"/>
    </source>
</evidence>
<dbReference type="EMBL" id="BART01000357">
    <property type="protein sequence ID" value="GAG71168.1"/>
    <property type="molecule type" value="Genomic_DNA"/>
</dbReference>
<gene>
    <name evidence="7" type="ORF">S01H4_01813</name>
</gene>
<keyword evidence="2" id="KW-0698">rRNA processing</keyword>
<keyword evidence="4" id="KW-0808">Transferase</keyword>
<dbReference type="PIRSF" id="PIRSF005917">
    <property type="entry name" value="MTase_YraL"/>
    <property type="match status" value="1"/>
</dbReference>
<dbReference type="InterPro" id="IPR014777">
    <property type="entry name" value="4pyrrole_Mease_sub1"/>
</dbReference>
<dbReference type="PANTHER" id="PTHR46111">
    <property type="entry name" value="RIBOSOMAL RNA SMALL SUBUNIT METHYLTRANSFERASE I"/>
    <property type="match status" value="1"/>
</dbReference>
<dbReference type="PANTHER" id="PTHR46111:SF1">
    <property type="entry name" value="RIBOSOMAL RNA SMALL SUBUNIT METHYLTRANSFERASE I"/>
    <property type="match status" value="1"/>
</dbReference>
<dbReference type="Gene3D" id="3.30.950.10">
    <property type="entry name" value="Methyltransferase, Cobalt-precorrin-4 Transmethylase, Domain 2"/>
    <property type="match status" value="1"/>
</dbReference>
<dbReference type="InterPro" id="IPR000878">
    <property type="entry name" value="4pyrrol_Mease"/>
</dbReference>
<dbReference type="InterPro" id="IPR035996">
    <property type="entry name" value="4pyrrol_Methylase_sf"/>
</dbReference>
<accession>X1AEN3</accession>
<reference evidence="7" key="1">
    <citation type="journal article" date="2014" name="Front. Microbiol.">
        <title>High frequency of phylogenetically diverse reductive dehalogenase-homologous genes in deep subseafloor sedimentary metagenomes.</title>
        <authorList>
            <person name="Kawai M."/>
            <person name="Futagami T."/>
            <person name="Toyoda A."/>
            <person name="Takaki Y."/>
            <person name="Nishi S."/>
            <person name="Hori S."/>
            <person name="Arai W."/>
            <person name="Tsubouchi T."/>
            <person name="Morono Y."/>
            <person name="Uchiyama I."/>
            <person name="Ito T."/>
            <person name="Fujiyama A."/>
            <person name="Inagaki F."/>
            <person name="Takami H."/>
        </authorList>
    </citation>
    <scope>NUCLEOTIDE SEQUENCE</scope>
    <source>
        <strain evidence="7">Expedition CK06-06</strain>
    </source>
</reference>
<protein>
    <recommendedName>
        <fullName evidence="6">Tetrapyrrole methylase domain-containing protein</fullName>
    </recommendedName>
</protein>
<dbReference type="NCBIfam" id="TIGR00096">
    <property type="entry name" value="16S rRNA (cytidine(1402)-2'-O)-methyltransferase"/>
    <property type="match status" value="1"/>
</dbReference>
<evidence type="ECO:0000313" key="7">
    <source>
        <dbReference type="EMBL" id="GAG71168.1"/>
    </source>
</evidence>
<dbReference type="InterPro" id="IPR008189">
    <property type="entry name" value="rRNA_ssu_MeTfrase_I"/>
</dbReference>